<organism evidence="1 2">
    <name type="scientific">Flagellimonas hadalis</name>
    <dbReference type="NCBI Taxonomy" id="2597517"/>
    <lineage>
        <taxon>Bacteria</taxon>
        <taxon>Pseudomonadati</taxon>
        <taxon>Bacteroidota</taxon>
        <taxon>Flavobacteriia</taxon>
        <taxon>Flavobacteriales</taxon>
        <taxon>Flavobacteriaceae</taxon>
        <taxon>Flagellimonas</taxon>
    </lineage>
</organism>
<comment type="caution">
    <text evidence="1">The sequence shown here is derived from an EMBL/GenBank/DDBJ whole genome shotgun (WGS) entry which is preliminary data.</text>
</comment>
<dbReference type="AlphaFoldDB" id="A0A5N5INS0"/>
<evidence type="ECO:0008006" key="3">
    <source>
        <dbReference type="Google" id="ProtNLM"/>
    </source>
</evidence>
<dbReference type="EMBL" id="VNIK02000016">
    <property type="protein sequence ID" value="KAB5484501.1"/>
    <property type="molecule type" value="Genomic_DNA"/>
</dbReference>
<reference evidence="1" key="1">
    <citation type="submission" date="2019-10" db="EMBL/GenBank/DDBJ databases">
        <title>Muricauda hadale sp. nov., a piezophilic bacterium isolated from hadopelagic water of the Mariana Trench.</title>
        <authorList>
            <person name="Wei Y."/>
        </authorList>
    </citation>
    <scope>NUCLEOTIDE SEQUENCE [LARGE SCALE GENOMIC DNA]</scope>
    <source>
        <strain evidence="1">MT-229</strain>
    </source>
</reference>
<protein>
    <recommendedName>
        <fullName evidence="3">Haem-binding uptake Tiki superfamily ChaN domain-containing protein</fullName>
    </recommendedName>
</protein>
<name>A0A5N5INS0_9FLAO</name>
<dbReference type="RefSeq" id="WP_151891653.1">
    <property type="nucleotide sequence ID" value="NZ_VNIK02000016.1"/>
</dbReference>
<sequence>MSTVVVIGTYHVEEGACTSEKLLKIIEEISPEVIFCEAAPEVFPEMIDATEKFNPPEIKIIREILADHSIKIVPVDIHGIVVGDERIDEIFDWIIEKMENYKNATRIQIDETYKEGYKFLNSKKNDKINFDKALMEREIIAKENNRELTLDYVKWVNWNNYRENHWIKLILENFHENKFNTAVLMVGSAHRVGLQHKTIELGFTGKLDLTWKFDYLSN</sequence>
<keyword evidence="2" id="KW-1185">Reference proteome</keyword>
<evidence type="ECO:0000313" key="2">
    <source>
        <dbReference type="Proteomes" id="UP000319204"/>
    </source>
</evidence>
<proteinExistence type="predicted"/>
<accession>A0A5N5INS0</accession>
<evidence type="ECO:0000313" key="1">
    <source>
        <dbReference type="EMBL" id="KAB5484501.1"/>
    </source>
</evidence>
<dbReference type="Proteomes" id="UP000319204">
    <property type="component" value="Unassembled WGS sequence"/>
</dbReference>
<gene>
    <name evidence="1" type="ORF">FOT42_016660</name>
</gene>
<dbReference type="OrthoDB" id="674654at2"/>